<keyword evidence="2" id="KW-0732">Signal</keyword>
<reference evidence="3" key="1">
    <citation type="journal article" date="2023" name="Mol. Phylogenet. Evol.">
        <title>Genome-scale phylogeny and comparative genomics of the fungal order Sordariales.</title>
        <authorList>
            <person name="Hensen N."/>
            <person name="Bonometti L."/>
            <person name="Westerberg I."/>
            <person name="Brannstrom I.O."/>
            <person name="Guillou S."/>
            <person name="Cros-Aarteil S."/>
            <person name="Calhoun S."/>
            <person name="Haridas S."/>
            <person name="Kuo A."/>
            <person name="Mondo S."/>
            <person name="Pangilinan J."/>
            <person name="Riley R."/>
            <person name="LaButti K."/>
            <person name="Andreopoulos B."/>
            <person name="Lipzen A."/>
            <person name="Chen C."/>
            <person name="Yan M."/>
            <person name="Daum C."/>
            <person name="Ng V."/>
            <person name="Clum A."/>
            <person name="Steindorff A."/>
            <person name="Ohm R.A."/>
            <person name="Martin F."/>
            <person name="Silar P."/>
            <person name="Natvig D.O."/>
            <person name="Lalanne C."/>
            <person name="Gautier V."/>
            <person name="Ament-Velasquez S.L."/>
            <person name="Kruys A."/>
            <person name="Hutchinson M.I."/>
            <person name="Powell A.J."/>
            <person name="Barry K."/>
            <person name="Miller A.N."/>
            <person name="Grigoriev I.V."/>
            <person name="Debuchy R."/>
            <person name="Gladieux P."/>
            <person name="Hiltunen Thoren M."/>
            <person name="Johannesson H."/>
        </authorList>
    </citation>
    <scope>NUCLEOTIDE SEQUENCE</scope>
    <source>
        <strain evidence="3">CBS 560.94</strain>
    </source>
</reference>
<feature type="signal peptide" evidence="2">
    <location>
        <begin position="1"/>
        <end position="23"/>
    </location>
</feature>
<evidence type="ECO:0000256" key="2">
    <source>
        <dbReference type="SAM" id="SignalP"/>
    </source>
</evidence>
<evidence type="ECO:0000256" key="1">
    <source>
        <dbReference type="SAM" id="MobiDB-lite"/>
    </source>
</evidence>
<gene>
    <name evidence="3" type="ORF">B0H65DRAFT_479274</name>
</gene>
<keyword evidence="4" id="KW-1185">Reference proteome</keyword>
<evidence type="ECO:0008006" key="5">
    <source>
        <dbReference type="Google" id="ProtNLM"/>
    </source>
</evidence>
<organism evidence="3 4">
    <name type="scientific">Neurospora tetraspora</name>
    <dbReference type="NCBI Taxonomy" id="94610"/>
    <lineage>
        <taxon>Eukaryota</taxon>
        <taxon>Fungi</taxon>
        <taxon>Dikarya</taxon>
        <taxon>Ascomycota</taxon>
        <taxon>Pezizomycotina</taxon>
        <taxon>Sordariomycetes</taxon>
        <taxon>Sordariomycetidae</taxon>
        <taxon>Sordariales</taxon>
        <taxon>Sordariaceae</taxon>
        <taxon>Neurospora</taxon>
    </lineage>
</organism>
<dbReference type="EMBL" id="JAUEPP010000008">
    <property type="protein sequence ID" value="KAK3338525.1"/>
    <property type="molecule type" value="Genomic_DNA"/>
</dbReference>
<protein>
    <recommendedName>
        <fullName evidence="5">Secreted protein</fullName>
    </recommendedName>
</protein>
<dbReference type="AlphaFoldDB" id="A0AAE0MNF0"/>
<accession>A0AAE0MNF0</accession>
<dbReference type="GeneID" id="87864674"/>
<reference evidence="3" key="2">
    <citation type="submission" date="2023-06" db="EMBL/GenBank/DDBJ databases">
        <authorList>
            <consortium name="Lawrence Berkeley National Laboratory"/>
            <person name="Haridas S."/>
            <person name="Hensen N."/>
            <person name="Bonometti L."/>
            <person name="Westerberg I."/>
            <person name="Brannstrom I.O."/>
            <person name="Guillou S."/>
            <person name="Cros-Aarteil S."/>
            <person name="Calhoun S."/>
            <person name="Kuo A."/>
            <person name="Mondo S."/>
            <person name="Pangilinan J."/>
            <person name="Riley R."/>
            <person name="Labutti K."/>
            <person name="Andreopoulos B."/>
            <person name="Lipzen A."/>
            <person name="Chen C."/>
            <person name="Yanf M."/>
            <person name="Daum C."/>
            <person name="Ng V."/>
            <person name="Clum A."/>
            <person name="Steindorff A."/>
            <person name="Ohm R."/>
            <person name="Martin F."/>
            <person name="Silar P."/>
            <person name="Natvig D."/>
            <person name="Lalanne C."/>
            <person name="Gautier V."/>
            <person name="Ament-Velasquez S.L."/>
            <person name="Kruys A."/>
            <person name="Hutchinson M.I."/>
            <person name="Powell A.J."/>
            <person name="Barry K."/>
            <person name="Miller A.N."/>
            <person name="Grigoriev I.V."/>
            <person name="Debuchy R."/>
            <person name="Gladieux P."/>
            <person name="Thoren M.H."/>
            <person name="Johannesson H."/>
        </authorList>
    </citation>
    <scope>NUCLEOTIDE SEQUENCE</scope>
    <source>
        <strain evidence="3">CBS 560.94</strain>
    </source>
</reference>
<feature type="chain" id="PRO_5042222448" description="Secreted protein" evidence="2">
    <location>
        <begin position="24"/>
        <end position="181"/>
    </location>
</feature>
<proteinExistence type="predicted"/>
<name>A0AAE0MNF0_9PEZI</name>
<sequence length="181" mass="19811">MTGSFPIQCLSLLLTATDCLVSASFCSVLSLCFPLSSVFHCIISQFSTPSIHLLRLYPGRAGTPTFKHFTAHQREGVKGTLHSALCDLKIIQTRQAKVSSILWHHQRPSNPLSYSRVFGSAHFDRNLGARSRTYSSTNPDDGLYTGRATWNTRDTVTPAPRASSTPVFCLDLGIPGPISQD</sequence>
<evidence type="ECO:0000313" key="3">
    <source>
        <dbReference type="EMBL" id="KAK3338525.1"/>
    </source>
</evidence>
<evidence type="ECO:0000313" key="4">
    <source>
        <dbReference type="Proteomes" id="UP001278500"/>
    </source>
</evidence>
<dbReference type="Proteomes" id="UP001278500">
    <property type="component" value="Unassembled WGS sequence"/>
</dbReference>
<comment type="caution">
    <text evidence="3">The sequence shown here is derived from an EMBL/GenBank/DDBJ whole genome shotgun (WGS) entry which is preliminary data.</text>
</comment>
<dbReference type="RefSeq" id="XP_062677976.1">
    <property type="nucleotide sequence ID" value="XM_062827520.1"/>
</dbReference>
<feature type="region of interest" description="Disordered" evidence="1">
    <location>
        <begin position="130"/>
        <end position="159"/>
    </location>
</feature>